<sequence>MDIANIIGQNVVVGGVRRTSEVILFDSDDQDILNAKNNLYEQIDGKWVKNEEIDYREMSNNSIFYTAKPSREKLSWHISQMRYSGEPGFMNAEAAAKRRPNLEGANPCMEVLLDREQMCNLTTVNVMGFVQDGKLEEKKLMEAQRLSVRAAFRMTFLDLELDEWDIKQKRDRLVGCSITGWQDMVNATNMSPEEESRLRKKLREVAHREAESYARKLGVNPPLLVTTVKPEGTLSQLPTVSSGVHYSHAPYFIRRVRINASDPLLKVCEELGYDIKPENGQTEDNCRTKVISFPCSAPPGKTKKEVSALQQLENYRAFQKEYADHNTSITVHVRNEEWEEVEEWLWNNWDDVVAVSFVSLDESFYAQMPYEEISKEEYEQRVKSMVHFIPSLISKYEKEDLTTDPGDESCESGICPIR</sequence>
<dbReference type="GO" id="GO:0031419">
    <property type="term" value="F:cobalamin binding"/>
    <property type="evidence" value="ECO:0007669"/>
    <property type="project" value="UniProtKB-KW"/>
</dbReference>
<dbReference type="InterPro" id="IPR050862">
    <property type="entry name" value="RdRp_reductase_class-2"/>
</dbReference>
<evidence type="ECO:0000256" key="1">
    <source>
        <dbReference type="ARBA" id="ARBA00001922"/>
    </source>
</evidence>
<comment type="cofactor">
    <cofactor evidence="1">
        <name>adenosylcob(III)alamin</name>
        <dbReference type="ChEBI" id="CHEBI:18408"/>
    </cofactor>
</comment>
<gene>
    <name evidence="6" type="ORF">XE03_1835</name>
</gene>
<proteinExistence type="predicted"/>
<evidence type="ECO:0000313" key="7">
    <source>
        <dbReference type="Proteomes" id="UP000053467"/>
    </source>
</evidence>
<evidence type="ECO:0000313" key="6">
    <source>
        <dbReference type="EMBL" id="KUK85912.1"/>
    </source>
</evidence>
<dbReference type="PATRIC" id="fig|1635277.3.peg.1810"/>
<reference evidence="7" key="1">
    <citation type="journal article" date="2015" name="MBio">
        <title>Genome-Resolved Metagenomic Analysis Reveals Roles for Candidate Phyla and Other Microbial Community Members in Biogeochemical Transformations in Oil Reservoirs.</title>
        <authorList>
            <person name="Hu P."/>
            <person name="Tom L."/>
            <person name="Singh A."/>
            <person name="Thomas B.C."/>
            <person name="Baker B.J."/>
            <person name="Piceno Y.M."/>
            <person name="Andersen G.L."/>
            <person name="Banfield J.F."/>
        </authorList>
    </citation>
    <scope>NUCLEOTIDE SEQUENCE [LARGE SCALE GENOMIC DNA]</scope>
</reference>
<organism evidence="6 7">
    <name type="scientific">candidate division TA06 bacterium 34_109</name>
    <dbReference type="NCBI Taxonomy" id="1635277"/>
    <lineage>
        <taxon>Bacteria</taxon>
        <taxon>Bacteria division TA06</taxon>
    </lineage>
</organism>
<dbReference type="SUPFAM" id="SSF51998">
    <property type="entry name" value="PFL-like glycyl radical enzymes"/>
    <property type="match status" value="1"/>
</dbReference>
<dbReference type="Proteomes" id="UP000053467">
    <property type="component" value="Unassembled WGS sequence"/>
</dbReference>
<dbReference type="Pfam" id="PF02867">
    <property type="entry name" value="Ribonuc_red_lgC"/>
    <property type="match status" value="1"/>
</dbReference>
<dbReference type="InterPro" id="IPR000788">
    <property type="entry name" value="RNR_lg_C"/>
</dbReference>
<accession>A0A117M5T1</accession>
<evidence type="ECO:0000259" key="5">
    <source>
        <dbReference type="Pfam" id="PF02867"/>
    </source>
</evidence>
<evidence type="ECO:0000256" key="3">
    <source>
        <dbReference type="ARBA" id="ARBA00023002"/>
    </source>
</evidence>
<name>A0A117M5T1_UNCT6</name>
<dbReference type="PANTHER" id="PTHR43371:SF1">
    <property type="entry name" value="RIBONUCLEOSIDE-DIPHOSPHATE REDUCTASE"/>
    <property type="match status" value="1"/>
</dbReference>
<keyword evidence="3" id="KW-0560">Oxidoreductase</keyword>
<protein>
    <submittedName>
        <fullName evidence="6">Ribonucleoside-triphosphate reductase, adenosylcobalamin-dependent</fullName>
    </submittedName>
</protein>
<evidence type="ECO:0000256" key="4">
    <source>
        <dbReference type="ARBA" id="ARBA00023285"/>
    </source>
</evidence>
<dbReference type="Gene3D" id="3.20.70.20">
    <property type="match status" value="1"/>
</dbReference>
<keyword evidence="4" id="KW-0170">Cobalt</keyword>
<evidence type="ECO:0000256" key="2">
    <source>
        <dbReference type="ARBA" id="ARBA00022628"/>
    </source>
</evidence>
<keyword evidence="2" id="KW-0846">Cobalamin</keyword>
<dbReference type="PANTHER" id="PTHR43371">
    <property type="entry name" value="VITAMIN B12-DEPENDENT RIBONUCLEOTIDE REDUCTASE"/>
    <property type="match status" value="1"/>
</dbReference>
<comment type="caution">
    <text evidence="6">The sequence shown here is derived from an EMBL/GenBank/DDBJ whole genome shotgun (WGS) entry which is preliminary data.</text>
</comment>
<dbReference type="GO" id="GO:0004748">
    <property type="term" value="F:ribonucleoside-diphosphate reductase activity, thioredoxin disulfide as acceptor"/>
    <property type="evidence" value="ECO:0007669"/>
    <property type="project" value="TreeGrafter"/>
</dbReference>
<dbReference type="AlphaFoldDB" id="A0A117M5T1"/>
<dbReference type="Gene3D" id="3.90.1390.10">
    <property type="entry name" value="b-12 dependent (class ii) ribonucleotide reductase, chain A, domain 3"/>
    <property type="match status" value="1"/>
</dbReference>
<feature type="domain" description="Ribonucleotide reductase large subunit C-terminal" evidence="5">
    <location>
        <begin position="44"/>
        <end position="191"/>
    </location>
</feature>
<dbReference type="EMBL" id="LGGX01000036">
    <property type="protein sequence ID" value="KUK85912.1"/>
    <property type="molecule type" value="Genomic_DNA"/>
</dbReference>